<dbReference type="CDD" id="cd00392">
    <property type="entry name" value="Ribosomal_L13"/>
    <property type="match status" value="1"/>
</dbReference>
<dbReference type="InterPro" id="IPR005822">
    <property type="entry name" value="Ribosomal_uL13"/>
</dbReference>
<dbReference type="InterPro" id="IPR023563">
    <property type="entry name" value="Ribosomal_uL13_CS"/>
</dbReference>
<dbReference type="GO" id="GO:0006412">
    <property type="term" value="P:translation"/>
    <property type="evidence" value="ECO:0007669"/>
    <property type="project" value="UniProtKB-UniRule"/>
</dbReference>
<dbReference type="PANTHER" id="PTHR11545:SF2">
    <property type="entry name" value="LARGE RIBOSOMAL SUBUNIT PROTEIN UL13M"/>
    <property type="match status" value="1"/>
</dbReference>
<dbReference type="NCBIfam" id="TIGR01066">
    <property type="entry name" value="rplM_bact"/>
    <property type="match status" value="1"/>
</dbReference>
<dbReference type="InterPro" id="IPR036899">
    <property type="entry name" value="Ribosomal_uL13_sf"/>
</dbReference>
<sequence length="142" mass="16142">MKTIILKPKILKRNWYIIDASGKILGRLATVIASRLRGKHKIEYTPHIDGGDYIIVLNASKIIVTGNKKNNKIYYHHTGYVGGIKHISFKDMLIKNPTQIIKLAVKGMLPKGSLGRKMLHKMKIYSGDKHEHISQQPQILHI</sequence>
<evidence type="ECO:0000313" key="9">
    <source>
        <dbReference type="EMBL" id="BET44887.1"/>
    </source>
</evidence>
<gene>
    <name evidence="6 8 9" type="primary">rplM</name>
    <name evidence="9" type="ORF">ACHINZ_5620</name>
</gene>
<evidence type="ECO:0000256" key="6">
    <source>
        <dbReference type="HAMAP-Rule" id="MF_01366"/>
    </source>
</evidence>
<evidence type="ECO:0000256" key="4">
    <source>
        <dbReference type="ARBA" id="ARBA00023274"/>
    </source>
</evidence>
<evidence type="ECO:0000256" key="7">
    <source>
        <dbReference type="RuleBase" id="RU003877"/>
    </source>
</evidence>
<reference evidence="9" key="1">
    <citation type="journal article" date="2023" name="Front. Microbiol.">
        <title>Genome analysis of Candidatus Aschnera chinzeii, the bacterial endosymbiont of the blood-sucking bat fly Penicillidia jenynsii (Insecta: Diptera: Nycteribiidae).</title>
        <authorList>
            <person name="Koga R."/>
            <person name="Moriyama M."/>
            <person name="Nozaki T."/>
            <person name="Fukatsu T."/>
        </authorList>
    </citation>
    <scope>NUCLEOTIDE SEQUENCE</scope>
    <source>
        <strain evidence="9">Kw-01</strain>
    </source>
</reference>
<evidence type="ECO:0000256" key="8">
    <source>
        <dbReference type="RuleBase" id="RU003878"/>
    </source>
</evidence>
<dbReference type="EMBL" id="AP028961">
    <property type="protein sequence ID" value="BET44887.1"/>
    <property type="molecule type" value="Genomic_DNA"/>
</dbReference>
<organism evidence="9">
    <name type="scientific">Candidatus Aschnera chinzeii</name>
    <dbReference type="NCBI Taxonomy" id="1485666"/>
    <lineage>
        <taxon>Bacteria</taxon>
        <taxon>Pseudomonadati</taxon>
        <taxon>Pseudomonadota</taxon>
        <taxon>Gammaproteobacteria</taxon>
        <taxon>Enterobacterales</taxon>
        <taxon>Enterobacteriaceae</taxon>
        <taxon>Candidatus Aschnera</taxon>
    </lineage>
</organism>
<dbReference type="AlphaFoldDB" id="A0AAT9G579"/>
<proteinExistence type="inferred from homology"/>
<dbReference type="SUPFAM" id="SSF52161">
    <property type="entry name" value="Ribosomal protein L13"/>
    <property type="match status" value="1"/>
</dbReference>
<dbReference type="PANTHER" id="PTHR11545">
    <property type="entry name" value="RIBOSOMAL PROTEIN L13"/>
    <property type="match status" value="1"/>
</dbReference>
<dbReference type="HAMAP" id="MF_01366">
    <property type="entry name" value="Ribosomal_uL13"/>
    <property type="match status" value="1"/>
</dbReference>
<dbReference type="InterPro" id="IPR005823">
    <property type="entry name" value="Ribosomal_uL13_bac-type"/>
</dbReference>
<evidence type="ECO:0000256" key="1">
    <source>
        <dbReference type="ARBA" id="ARBA00006227"/>
    </source>
</evidence>
<keyword evidence="3 6" id="KW-0689">Ribosomal protein</keyword>
<evidence type="ECO:0000256" key="5">
    <source>
        <dbReference type="ARBA" id="ARBA00035201"/>
    </source>
</evidence>
<dbReference type="PIRSF" id="PIRSF002181">
    <property type="entry name" value="Ribosomal_L13"/>
    <property type="match status" value="1"/>
</dbReference>
<reference evidence="9" key="2">
    <citation type="submission" date="2023-10" db="EMBL/GenBank/DDBJ databases">
        <authorList>
            <person name="Koga R."/>
            <person name="Fukatsu T."/>
        </authorList>
    </citation>
    <scope>NUCLEOTIDE SEQUENCE</scope>
    <source>
        <strain evidence="9">Kw-01</strain>
    </source>
</reference>
<accession>A0AAT9G579</accession>
<comment type="subunit">
    <text evidence="2 6">Part of the 50S ribosomal subunit.</text>
</comment>
<evidence type="ECO:0000256" key="3">
    <source>
        <dbReference type="ARBA" id="ARBA00022980"/>
    </source>
</evidence>
<dbReference type="GO" id="GO:0017148">
    <property type="term" value="P:negative regulation of translation"/>
    <property type="evidence" value="ECO:0007669"/>
    <property type="project" value="TreeGrafter"/>
</dbReference>
<dbReference type="GO" id="GO:0022625">
    <property type="term" value="C:cytosolic large ribosomal subunit"/>
    <property type="evidence" value="ECO:0007669"/>
    <property type="project" value="TreeGrafter"/>
</dbReference>
<dbReference type="GO" id="GO:0003729">
    <property type="term" value="F:mRNA binding"/>
    <property type="evidence" value="ECO:0007669"/>
    <property type="project" value="UniProtKB-ARBA"/>
</dbReference>
<name>A0AAT9G579_9ENTR</name>
<dbReference type="Pfam" id="PF00572">
    <property type="entry name" value="Ribosomal_L13"/>
    <property type="match status" value="1"/>
</dbReference>
<dbReference type="PROSITE" id="PS00783">
    <property type="entry name" value="RIBOSOMAL_L13"/>
    <property type="match status" value="1"/>
</dbReference>
<dbReference type="GO" id="GO:0003735">
    <property type="term" value="F:structural constituent of ribosome"/>
    <property type="evidence" value="ECO:0007669"/>
    <property type="project" value="InterPro"/>
</dbReference>
<dbReference type="FunFam" id="3.90.1180.10:FF:000001">
    <property type="entry name" value="50S ribosomal protein L13"/>
    <property type="match status" value="1"/>
</dbReference>
<comment type="similarity">
    <text evidence="1 6 7">Belongs to the universal ribosomal protein uL13 family.</text>
</comment>
<dbReference type="Gene3D" id="3.90.1180.10">
    <property type="entry name" value="Ribosomal protein L13"/>
    <property type="match status" value="1"/>
</dbReference>
<evidence type="ECO:0000256" key="2">
    <source>
        <dbReference type="ARBA" id="ARBA00011838"/>
    </source>
</evidence>
<comment type="function">
    <text evidence="6 8">This protein is one of the early assembly proteins of the 50S ribosomal subunit, although it is not seen to bind rRNA by itself. It is important during the early stages of 50S assembly.</text>
</comment>
<protein>
    <recommendedName>
        <fullName evidence="5 6">Large ribosomal subunit protein uL13</fullName>
    </recommendedName>
</protein>
<keyword evidence="4 6" id="KW-0687">Ribonucleoprotein</keyword>